<dbReference type="Proteomes" id="UP000296049">
    <property type="component" value="Unassembled WGS sequence"/>
</dbReference>
<dbReference type="EMBL" id="KB742890">
    <property type="protein sequence ID" value="EOB03104.1"/>
    <property type="molecule type" value="Genomic_DNA"/>
</dbReference>
<accession>R0LBN1</accession>
<organism evidence="1 2">
    <name type="scientific">Anas platyrhynchos</name>
    <name type="common">Mallard</name>
    <name type="synonym">Anas boschas</name>
    <dbReference type="NCBI Taxonomy" id="8839"/>
    <lineage>
        <taxon>Eukaryota</taxon>
        <taxon>Metazoa</taxon>
        <taxon>Chordata</taxon>
        <taxon>Craniata</taxon>
        <taxon>Vertebrata</taxon>
        <taxon>Euteleostomi</taxon>
        <taxon>Archelosauria</taxon>
        <taxon>Archosauria</taxon>
        <taxon>Dinosauria</taxon>
        <taxon>Saurischia</taxon>
        <taxon>Theropoda</taxon>
        <taxon>Coelurosauria</taxon>
        <taxon>Aves</taxon>
        <taxon>Neognathae</taxon>
        <taxon>Galloanserae</taxon>
        <taxon>Anseriformes</taxon>
        <taxon>Anatidae</taxon>
        <taxon>Anatinae</taxon>
        <taxon>Anas</taxon>
    </lineage>
</organism>
<evidence type="ECO:0000313" key="2">
    <source>
        <dbReference type="Proteomes" id="UP000296049"/>
    </source>
</evidence>
<keyword evidence="2" id="KW-1185">Reference proteome</keyword>
<proteinExistence type="predicted"/>
<dbReference type="AlphaFoldDB" id="R0LBN1"/>
<reference evidence="2" key="1">
    <citation type="journal article" date="2013" name="Nat. Genet.">
        <title>The duck genome and transcriptome provide insight into an avian influenza virus reservoir species.</title>
        <authorList>
            <person name="Huang Y."/>
            <person name="Li Y."/>
            <person name="Burt D.W."/>
            <person name="Chen H."/>
            <person name="Zhang Y."/>
            <person name="Qian W."/>
            <person name="Kim H."/>
            <person name="Gan S."/>
            <person name="Zhao Y."/>
            <person name="Li J."/>
            <person name="Yi K."/>
            <person name="Feng H."/>
            <person name="Zhu P."/>
            <person name="Li B."/>
            <person name="Liu Q."/>
            <person name="Fairley S."/>
            <person name="Magor K.E."/>
            <person name="Du Z."/>
            <person name="Hu X."/>
            <person name="Goodman L."/>
            <person name="Tafer H."/>
            <person name="Vignal A."/>
            <person name="Lee T."/>
            <person name="Kim K.W."/>
            <person name="Sheng Z."/>
            <person name="An Y."/>
            <person name="Searle S."/>
            <person name="Herrero J."/>
            <person name="Groenen M.A."/>
            <person name="Crooijmans R.P."/>
            <person name="Faraut T."/>
            <person name="Cai Q."/>
            <person name="Webster R.G."/>
            <person name="Aldridge J.R."/>
            <person name="Warren W.C."/>
            <person name="Bartschat S."/>
            <person name="Kehr S."/>
            <person name="Marz M."/>
            <person name="Stadler P.F."/>
            <person name="Smith J."/>
            <person name="Kraus R.H."/>
            <person name="Zhao Y."/>
            <person name="Ren L."/>
            <person name="Fei J."/>
            <person name="Morisson M."/>
            <person name="Kaiser P."/>
            <person name="Griffin D.K."/>
            <person name="Rao M."/>
            <person name="Pitel F."/>
            <person name="Wang J."/>
            <person name="Li N."/>
        </authorList>
    </citation>
    <scope>NUCLEOTIDE SEQUENCE [LARGE SCALE GENOMIC DNA]</scope>
</reference>
<name>R0LBN1_ANAPL</name>
<sequence length="204" mass="22107">MTSPSLLSKNSCFGAGLKEQQRVPRAKEPESPFTWFLEPQRCPPSPAVPASPSHPLVLAVFGGAVPALVSVLCFAQASPVKEVAVAKARTEQTEGFHHIALAALGPSPPPLLCHGHPQPLSSSFQPLGFLVGWGTTAAALRLLRLHWKKSRGQQLQHSNRTKQPPLGKAGCILHTSVVPKTFLAQQLRKVTRKIKHRRFATTSF</sequence>
<evidence type="ECO:0000313" key="1">
    <source>
        <dbReference type="EMBL" id="EOB03104.1"/>
    </source>
</evidence>
<protein>
    <submittedName>
        <fullName evidence="1">Uncharacterized protein</fullName>
    </submittedName>
</protein>
<gene>
    <name evidence="1" type="ORF">Anapl_08305</name>
</gene>